<evidence type="ECO:0000256" key="1">
    <source>
        <dbReference type="SAM" id="MobiDB-lite"/>
    </source>
</evidence>
<keyword evidence="3" id="KW-1185">Reference proteome</keyword>
<protein>
    <submittedName>
        <fullName evidence="2">Uncharacterized protein</fullName>
    </submittedName>
</protein>
<gene>
    <name evidence="2" type="ORF">Lalb_Chr25g0284081</name>
</gene>
<organism evidence="2 3">
    <name type="scientific">Lupinus albus</name>
    <name type="common">White lupine</name>
    <name type="synonym">Lupinus termis</name>
    <dbReference type="NCBI Taxonomy" id="3870"/>
    <lineage>
        <taxon>Eukaryota</taxon>
        <taxon>Viridiplantae</taxon>
        <taxon>Streptophyta</taxon>
        <taxon>Embryophyta</taxon>
        <taxon>Tracheophyta</taxon>
        <taxon>Spermatophyta</taxon>
        <taxon>Magnoliopsida</taxon>
        <taxon>eudicotyledons</taxon>
        <taxon>Gunneridae</taxon>
        <taxon>Pentapetalae</taxon>
        <taxon>rosids</taxon>
        <taxon>fabids</taxon>
        <taxon>Fabales</taxon>
        <taxon>Fabaceae</taxon>
        <taxon>Papilionoideae</taxon>
        <taxon>50 kb inversion clade</taxon>
        <taxon>genistoids sensu lato</taxon>
        <taxon>core genistoids</taxon>
        <taxon>Genisteae</taxon>
        <taxon>Lupinus</taxon>
    </lineage>
</organism>
<dbReference type="AlphaFoldDB" id="A0A6A4N372"/>
<reference evidence="3" key="1">
    <citation type="journal article" date="2020" name="Nat. Commun.">
        <title>Genome sequence of the cluster root forming white lupin.</title>
        <authorList>
            <person name="Hufnagel B."/>
            <person name="Marques A."/>
            <person name="Soriano A."/>
            <person name="Marques L."/>
            <person name="Divol F."/>
            <person name="Doumas P."/>
            <person name="Sallet E."/>
            <person name="Mancinotti D."/>
            <person name="Carrere S."/>
            <person name="Marande W."/>
            <person name="Arribat S."/>
            <person name="Keller J."/>
            <person name="Huneau C."/>
            <person name="Blein T."/>
            <person name="Aime D."/>
            <person name="Laguerre M."/>
            <person name="Taylor J."/>
            <person name="Schubert V."/>
            <person name="Nelson M."/>
            <person name="Geu-Flores F."/>
            <person name="Crespi M."/>
            <person name="Gallardo-Guerrero K."/>
            <person name="Delaux P.-M."/>
            <person name="Salse J."/>
            <person name="Berges H."/>
            <person name="Guyot R."/>
            <person name="Gouzy J."/>
            <person name="Peret B."/>
        </authorList>
    </citation>
    <scope>NUCLEOTIDE SEQUENCE [LARGE SCALE GENOMIC DNA]</scope>
    <source>
        <strain evidence="3">cv. Amiga</strain>
    </source>
</reference>
<accession>A0A6A4N372</accession>
<name>A0A6A4N372_LUPAL</name>
<evidence type="ECO:0000313" key="3">
    <source>
        <dbReference type="Proteomes" id="UP000447434"/>
    </source>
</evidence>
<dbReference type="EMBL" id="WOCE01000025">
    <property type="protein sequence ID" value="KAE9584972.1"/>
    <property type="molecule type" value="Genomic_DNA"/>
</dbReference>
<sequence>MSEKITKCDRGHGQNDLGGTPITHITGSSTKTKPKTKKHIQETLAKFCRTAMIKRLVFFKH</sequence>
<dbReference type="Proteomes" id="UP000447434">
    <property type="component" value="Chromosome 25"/>
</dbReference>
<feature type="region of interest" description="Disordered" evidence="1">
    <location>
        <begin position="1"/>
        <end position="38"/>
    </location>
</feature>
<comment type="caution">
    <text evidence="2">The sequence shown here is derived from an EMBL/GenBank/DDBJ whole genome shotgun (WGS) entry which is preliminary data.</text>
</comment>
<feature type="compositionally biased region" description="Basic and acidic residues" evidence="1">
    <location>
        <begin position="1"/>
        <end position="13"/>
    </location>
</feature>
<proteinExistence type="predicted"/>
<evidence type="ECO:0000313" key="2">
    <source>
        <dbReference type="EMBL" id="KAE9584972.1"/>
    </source>
</evidence>